<dbReference type="Pfam" id="PF02214">
    <property type="entry name" value="BTB_2"/>
    <property type="match status" value="1"/>
</dbReference>
<dbReference type="Gene3D" id="3.30.710.10">
    <property type="entry name" value="Potassium Channel Kv1.1, Chain A"/>
    <property type="match status" value="1"/>
</dbReference>
<dbReference type="EMBL" id="JOJR01000050">
    <property type="protein sequence ID" value="RCN48192.1"/>
    <property type="molecule type" value="Genomic_DNA"/>
</dbReference>
<protein>
    <submittedName>
        <fullName evidence="2">K+ channel tetramerization domain protein</fullName>
    </submittedName>
</protein>
<evidence type="ECO:0000313" key="2">
    <source>
        <dbReference type="EMBL" id="RCN48192.1"/>
    </source>
</evidence>
<feature type="domain" description="Potassium channel tetramerisation-type BTB" evidence="1">
    <location>
        <begin position="13"/>
        <end position="91"/>
    </location>
</feature>
<dbReference type="CDD" id="cd18316">
    <property type="entry name" value="BTB_POZ_KCTD-like"/>
    <property type="match status" value="1"/>
</dbReference>
<accession>A0A368GUZ5</accession>
<dbReference type="InterPro" id="IPR011333">
    <property type="entry name" value="SKP1/BTB/POZ_sf"/>
</dbReference>
<dbReference type="PANTHER" id="PTHR14499">
    <property type="entry name" value="POTASSIUM CHANNEL TETRAMERIZATION DOMAIN-CONTAINING"/>
    <property type="match status" value="1"/>
</dbReference>
<keyword evidence="2" id="KW-0407">Ion channel</keyword>
<dbReference type="OrthoDB" id="2414723at2759"/>
<dbReference type="PANTHER" id="PTHR14499:SF135">
    <property type="entry name" value="BTB DOMAIN-CONTAINING PROTEIN-RELATED"/>
    <property type="match status" value="1"/>
</dbReference>
<dbReference type="GO" id="GO:0034220">
    <property type="term" value="P:monoatomic ion transmembrane transport"/>
    <property type="evidence" value="ECO:0007669"/>
    <property type="project" value="UniProtKB-KW"/>
</dbReference>
<name>A0A368GUZ5_ANCCA</name>
<dbReference type="STRING" id="29170.A0A368GUZ5"/>
<reference evidence="2 3" key="1">
    <citation type="submission" date="2014-10" db="EMBL/GenBank/DDBJ databases">
        <title>Draft genome of the hookworm Ancylostoma caninum.</title>
        <authorList>
            <person name="Mitreva M."/>
        </authorList>
    </citation>
    <scope>NUCLEOTIDE SEQUENCE [LARGE SCALE GENOMIC DNA]</scope>
    <source>
        <strain evidence="2 3">Baltimore</strain>
    </source>
</reference>
<evidence type="ECO:0000313" key="3">
    <source>
        <dbReference type="Proteomes" id="UP000252519"/>
    </source>
</evidence>
<proteinExistence type="predicted"/>
<keyword evidence="3" id="KW-1185">Reference proteome</keyword>
<gene>
    <name evidence="2" type="ORF">ANCCAN_05737</name>
</gene>
<keyword evidence="2" id="KW-0813">Transport</keyword>
<organism evidence="2 3">
    <name type="scientific">Ancylostoma caninum</name>
    <name type="common">Dog hookworm</name>
    <dbReference type="NCBI Taxonomy" id="29170"/>
    <lineage>
        <taxon>Eukaryota</taxon>
        <taxon>Metazoa</taxon>
        <taxon>Ecdysozoa</taxon>
        <taxon>Nematoda</taxon>
        <taxon>Chromadorea</taxon>
        <taxon>Rhabditida</taxon>
        <taxon>Rhabditina</taxon>
        <taxon>Rhabditomorpha</taxon>
        <taxon>Strongyloidea</taxon>
        <taxon>Ancylostomatidae</taxon>
        <taxon>Ancylostomatinae</taxon>
        <taxon>Ancylostoma</taxon>
    </lineage>
</organism>
<dbReference type="GO" id="GO:0051260">
    <property type="term" value="P:protein homooligomerization"/>
    <property type="evidence" value="ECO:0007669"/>
    <property type="project" value="InterPro"/>
</dbReference>
<keyword evidence="2" id="KW-0406">Ion transport</keyword>
<dbReference type="SUPFAM" id="SSF54695">
    <property type="entry name" value="POZ domain"/>
    <property type="match status" value="1"/>
</dbReference>
<dbReference type="InterPro" id="IPR003131">
    <property type="entry name" value="T1-type_BTB"/>
</dbReference>
<dbReference type="Proteomes" id="UP000252519">
    <property type="component" value="Unassembled WGS sequence"/>
</dbReference>
<evidence type="ECO:0000259" key="1">
    <source>
        <dbReference type="Pfam" id="PF02214"/>
    </source>
</evidence>
<sequence>MEDVSAHHATDVIHLNVGGKKYATLFETIVGAKSSFFNRFVRIDITGKVLLFRRNVMMDADGAIFINRDGDLFAHVLQFMRDGKRTVLPEKAYTLRQLLVS</sequence>
<comment type="caution">
    <text evidence="2">The sequence shown here is derived from an EMBL/GenBank/DDBJ whole genome shotgun (WGS) entry which is preliminary data.</text>
</comment>
<dbReference type="AlphaFoldDB" id="A0A368GUZ5"/>